<name>A0AAW1NVU8_9CHLO</name>
<comment type="caution">
    <text evidence="11">The sequence shown here is derived from an EMBL/GenBank/DDBJ whole genome shotgun (WGS) entry which is preliminary data.</text>
</comment>
<dbReference type="InterPro" id="IPR036388">
    <property type="entry name" value="WH-like_DNA-bd_sf"/>
</dbReference>
<accession>A0AAW1NVU8</accession>
<feature type="compositionally biased region" description="Gly residues" evidence="8">
    <location>
        <begin position="117"/>
        <end position="131"/>
    </location>
</feature>
<evidence type="ECO:0000256" key="6">
    <source>
        <dbReference type="ARBA" id="ARBA00023242"/>
    </source>
</evidence>
<dbReference type="SMART" id="SM01372">
    <property type="entry name" value="E2F_TDP"/>
    <property type="match status" value="1"/>
</dbReference>
<reference evidence="11 12" key="1">
    <citation type="journal article" date="2024" name="Nat. Commun.">
        <title>Phylogenomics reveals the evolutionary origins of lichenization in chlorophyte algae.</title>
        <authorList>
            <person name="Puginier C."/>
            <person name="Libourel C."/>
            <person name="Otte J."/>
            <person name="Skaloud P."/>
            <person name="Haon M."/>
            <person name="Grisel S."/>
            <person name="Petersen M."/>
            <person name="Berrin J.G."/>
            <person name="Delaux P.M."/>
            <person name="Dal Grande F."/>
            <person name="Keller J."/>
        </authorList>
    </citation>
    <scope>NUCLEOTIDE SEQUENCE [LARGE SCALE GENOMIC DNA]</scope>
    <source>
        <strain evidence="11 12">SAG 2036</strain>
    </source>
</reference>
<feature type="region of interest" description="Disordered" evidence="8">
    <location>
        <begin position="96"/>
        <end position="136"/>
    </location>
</feature>
<comment type="similarity">
    <text evidence="2 7">Belongs to the E2F/DP family.</text>
</comment>
<dbReference type="Gene3D" id="1.20.140.80">
    <property type="entry name" value="Transcription factor DP"/>
    <property type="match status" value="1"/>
</dbReference>
<feature type="compositionally biased region" description="Low complexity" evidence="8">
    <location>
        <begin position="358"/>
        <end position="378"/>
    </location>
</feature>
<organism evidence="11 12">
    <name type="scientific">Symbiochloris irregularis</name>
    <dbReference type="NCBI Taxonomy" id="706552"/>
    <lineage>
        <taxon>Eukaryota</taxon>
        <taxon>Viridiplantae</taxon>
        <taxon>Chlorophyta</taxon>
        <taxon>core chlorophytes</taxon>
        <taxon>Trebouxiophyceae</taxon>
        <taxon>Trebouxiales</taxon>
        <taxon>Trebouxiaceae</taxon>
        <taxon>Symbiochloris</taxon>
    </lineage>
</organism>
<dbReference type="InterPro" id="IPR036390">
    <property type="entry name" value="WH_DNA-bd_sf"/>
</dbReference>
<evidence type="ECO:0000256" key="1">
    <source>
        <dbReference type="ARBA" id="ARBA00004123"/>
    </source>
</evidence>
<evidence type="ECO:0000256" key="8">
    <source>
        <dbReference type="SAM" id="MobiDB-lite"/>
    </source>
</evidence>
<keyword evidence="3 7" id="KW-0805">Transcription regulation</keyword>
<keyword evidence="4 7" id="KW-0238">DNA-binding</keyword>
<dbReference type="AlphaFoldDB" id="A0AAW1NVU8"/>
<evidence type="ECO:0000313" key="12">
    <source>
        <dbReference type="Proteomes" id="UP001465755"/>
    </source>
</evidence>
<dbReference type="GO" id="GO:0005634">
    <property type="term" value="C:nucleus"/>
    <property type="evidence" value="ECO:0007669"/>
    <property type="project" value="UniProtKB-SubCell"/>
</dbReference>
<dbReference type="InterPro" id="IPR015648">
    <property type="entry name" value="Transcrpt_fac_DP"/>
</dbReference>
<dbReference type="InterPro" id="IPR014889">
    <property type="entry name" value="Transc_factor_DP_C"/>
</dbReference>
<comment type="subcellular location">
    <subcellularLocation>
        <location evidence="1 7">Nucleus</location>
    </subcellularLocation>
</comment>
<evidence type="ECO:0000259" key="10">
    <source>
        <dbReference type="SMART" id="SM01372"/>
    </source>
</evidence>
<keyword evidence="12" id="KW-1185">Reference proteome</keyword>
<dbReference type="PANTHER" id="PTHR12548">
    <property type="entry name" value="TRANSCRIPTION FACTOR DP"/>
    <property type="match status" value="1"/>
</dbReference>
<evidence type="ECO:0000256" key="4">
    <source>
        <dbReference type="ARBA" id="ARBA00023125"/>
    </source>
</evidence>
<dbReference type="SMART" id="SM01138">
    <property type="entry name" value="DP"/>
    <property type="match status" value="1"/>
</dbReference>
<feature type="region of interest" description="Disordered" evidence="8">
    <location>
        <begin position="297"/>
        <end position="380"/>
    </location>
</feature>
<evidence type="ECO:0000256" key="5">
    <source>
        <dbReference type="ARBA" id="ARBA00023163"/>
    </source>
</evidence>
<dbReference type="InterPro" id="IPR038168">
    <property type="entry name" value="TF_DP_C_sf"/>
</dbReference>
<dbReference type="Pfam" id="PF08781">
    <property type="entry name" value="DP"/>
    <property type="match status" value="1"/>
</dbReference>
<evidence type="ECO:0000256" key="3">
    <source>
        <dbReference type="ARBA" id="ARBA00023015"/>
    </source>
</evidence>
<dbReference type="GO" id="GO:0000981">
    <property type="term" value="F:DNA-binding transcription factor activity, RNA polymerase II-specific"/>
    <property type="evidence" value="ECO:0007669"/>
    <property type="project" value="TreeGrafter"/>
</dbReference>
<evidence type="ECO:0000256" key="7">
    <source>
        <dbReference type="RuleBase" id="RU003796"/>
    </source>
</evidence>
<feature type="domain" description="E2F/DP family winged-helix DNA-binding" evidence="10">
    <location>
        <begin position="132"/>
        <end position="184"/>
    </location>
</feature>
<evidence type="ECO:0000256" key="2">
    <source>
        <dbReference type="ARBA" id="ARBA00010940"/>
    </source>
</evidence>
<proteinExistence type="inferred from homology"/>
<dbReference type="CDD" id="cd14458">
    <property type="entry name" value="DP_DD"/>
    <property type="match status" value="1"/>
</dbReference>
<dbReference type="PANTHER" id="PTHR12548:SF9">
    <property type="entry name" value="TRANSCRIPTION FACTOR DP"/>
    <property type="match status" value="1"/>
</dbReference>
<keyword evidence="5 7" id="KW-0804">Transcription</keyword>
<dbReference type="GO" id="GO:0005667">
    <property type="term" value="C:transcription regulator complex"/>
    <property type="evidence" value="ECO:0007669"/>
    <property type="project" value="InterPro"/>
</dbReference>
<dbReference type="InterPro" id="IPR037241">
    <property type="entry name" value="E2F-DP_heterodim"/>
</dbReference>
<dbReference type="SUPFAM" id="SSF46785">
    <property type="entry name" value="Winged helix' DNA-binding domain"/>
    <property type="match status" value="1"/>
</dbReference>
<feature type="domain" description="Transcription factor DP C-terminal" evidence="9">
    <location>
        <begin position="191"/>
        <end position="316"/>
    </location>
</feature>
<protein>
    <submittedName>
        <fullName evidence="11">Uncharacterized protein</fullName>
    </submittedName>
</protein>
<dbReference type="Proteomes" id="UP001465755">
    <property type="component" value="Unassembled WGS sequence"/>
</dbReference>
<dbReference type="GO" id="GO:0051726">
    <property type="term" value="P:regulation of cell cycle"/>
    <property type="evidence" value="ECO:0007669"/>
    <property type="project" value="InterPro"/>
</dbReference>
<dbReference type="Gene3D" id="1.10.10.10">
    <property type="entry name" value="Winged helix-like DNA-binding domain superfamily/Winged helix DNA-binding domain"/>
    <property type="match status" value="1"/>
</dbReference>
<keyword evidence="6 7" id="KW-0539">Nucleus</keyword>
<gene>
    <name evidence="11" type="ORF">WJX73_000115</name>
</gene>
<dbReference type="SUPFAM" id="SSF144074">
    <property type="entry name" value="E2F-DP heterodimerization region"/>
    <property type="match status" value="1"/>
</dbReference>
<dbReference type="Pfam" id="PF02319">
    <property type="entry name" value="WHD_E2F_TDP"/>
    <property type="match status" value="1"/>
</dbReference>
<dbReference type="InterPro" id="IPR003316">
    <property type="entry name" value="E2F_WHTH_DNA-bd_dom"/>
</dbReference>
<dbReference type="EMBL" id="JALJOQ010000088">
    <property type="protein sequence ID" value="KAK9799700.1"/>
    <property type="molecule type" value="Genomic_DNA"/>
</dbReference>
<dbReference type="GO" id="GO:0000977">
    <property type="term" value="F:RNA polymerase II transcription regulatory region sequence-specific DNA binding"/>
    <property type="evidence" value="ECO:0007669"/>
    <property type="project" value="TreeGrafter"/>
</dbReference>
<evidence type="ECO:0000259" key="9">
    <source>
        <dbReference type="SMART" id="SM01138"/>
    </source>
</evidence>
<sequence length="475" mass="51431">MENTTSLHDELLRDLQETGMYDMATEMGIVQDGEITDVRLHERRTTNATGLSTAQLSMPVEAPGDEADQLQGQELIAAADYAADTAARAAEQVHARMNGGRSLNGQCTPPKRKKRGQGGGAGGLEGPGGSRAGSKGLRHFSMKVSGSPKQYDEKNIRRRVYDALNVLMAMDIIAKHKKEILWRGLPHNQTTAMERLRGERARLAAHITKQRAYILELQKQQAAYRGLLQRNREQPLHLMQASQHAAKPTALPLPFVLIQVDPDAVVEIQISDDSKVAHFDFQGTPFRMIGDEEAVQGRMPPHATGDQVPLAHNGRQLFPGSQPYAGAPDSRQPQQAGMGSHPFVFHGTSNGHEGAKGSAPSAAAATPRPPLSSHHLPLNGFGNSLMQAQQMGNLPWGRPPAPGAEAPAWAHPTASWPANLPAAGGNDQIMHELLQSMQRRDQRPEQQSSTVKQEGPFTLAHAVGAASLPHQWSHA</sequence>
<evidence type="ECO:0000313" key="11">
    <source>
        <dbReference type="EMBL" id="KAK9799700.1"/>
    </source>
</evidence>